<reference evidence="1 2" key="1">
    <citation type="submission" date="2024-10" db="EMBL/GenBank/DDBJ databases">
        <title>The Natural Products Discovery Center: Release of the First 8490 Sequenced Strains for Exploring Actinobacteria Biosynthetic Diversity.</title>
        <authorList>
            <person name="Kalkreuter E."/>
            <person name="Kautsar S.A."/>
            <person name="Yang D."/>
            <person name="Bader C.D."/>
            <person name="Teijaro C.N."/>
            <person name="Fluegel L."/>
            <person name="Davis C.M."/>
            <person name="Simpson J.R."/>
            <person name="Lauterbach L."/>
            <person name="Steele A.D."/>
            <person name="Gui C."/>
            <person name="Meng S."/>
            <person name="Li G."/>
            <person name="Viehrig K."/>
            <person name="Ye F."/>
            <person name="Su P."/>
            <person name="Kiefer A.F."/>
            <person name="Nichols A."/>
            <person name="Cepeda A.J."/>
            <person name="Yan W."/>
            <person name="Fan B."/>
            <person name="Jiang Y."/>
            <person name="Adhikari A."/>
            <person name="Zheng C.-J."/>
            <person name="Schuster L."/>
            <person name="Cowan T.M."/>
            <person name="Smanski M.J."/>
            <person name="Chevrette M.G."/>
            <person name="De Carvalho L.P.S."/>
            <person name="Shen B."/>
        </authorList>
    </citation>
    <scope>NUCLEOTIDE SEQUENCE [LARGE SCALE GENOMIC DNA]</scope>
    <source>
        <strain evidence="1 2">NPDC002173</strain>
    </source>
</reference>
<protein>
    <submittedName>
        <fullName evidence="1">Uncharacterized protein</fullName>
    </submittedName>
</protein>
<name>A0ABW6SKJ7_9ACTN</name>
<gene>
    <name evidence="1" type="ORF">ACFYXI_07780</name>
</gene>
<dbReference type="Proteomes" id="UP001602013">
    <property type="component" value="Unassembled WGS sequence"/>
</dbReference>
<proteinExistence type="predicted"/>
<sequence>METHERYYRTADGSLTIWSGSNPDTFELPEGAEEITAEQHQATIDQRNADRAARIEAIEAANLARQQEAVESLRELGLPAQTIRFLTGVPDLDHEDL</sequence>
<comment type="caution">
    <text evidence="1">The sequence shown here is derived from an EMBL/GenBank/DDBJ whole genome shotgun (WGS) entry which is preliminary data.</text>
</comment>
<keyword evidence="2" id="KW-1185">Reference proteome</keyword>
<evidence type="ECO:0000313" key="2">
    <source>
        <dbReference type="Proteomes" id="UP001602013"/>
    </source>
</evidence>
<evidence type="ECO:0000313" key="1">
    <source>
        <dbReference type="EMBL" id="MFF3665480.1"/>
    </source>
</evidence>
<organism evidence="1 2">
    <name type="scientific">Microtetraspora malaysiensis</name>
    <dbReference type="NCBI Taxonomy" id="161358"/>
    <lineage>
        <taxon>Bacteria</taxon>
        <taxon>Bacillati</taxon>
        <taxon>Actinomycetota</taxon>
        <taxon>Actinomycetes</taxon>
        <taxon>Streptosporangiales</taxon>
        <taxon>Streptosporangiaceae</taxon>
        <taxon>Microtetraspora</taxon>
    </lineage>
</organism>
<dbReference type="RefSeq" id="WP_387409476.1">
    <property type="nucleotide sequence ID" value="NZ_JBIASD010000004.1"/>
</dbReference>
<accession>A0ABW6SKJ7</accession>
<dbReference type="EMBL" id="JBIASD010000004">
    <property type="protein sequence ID" value="MFF3665480.1"/>
    <property type="molecule type" value="Genomic_DNA"/>
</dbReference>